<proteinExistence type="predicted"/>
<dbReference type="Proteomes" id="UP000509346">
    <property type="component" value="Chromosome"/>
</dbReference>
<gene>
    <name evidence="1" type="ORF">HZS54_12660</name>
</gene>
<name>A0A7D5TH29_9EURY</name>
<evidence type="ECO:0000313" key="2">
    <source>
        <dbReference type="Proteomes" id="UP000509346"/>
    </source>
</evidence>
<dbReference type="EMBL" id="CP058909">
    <property type="protein sequence ID" value="QLH82416.1"/>
    <property type="molecule type" value="Genomic_DNA"/>
</dbReference>
<dbReference type="AlphaFoldDB" id="A0A7D5TH29"/>
<dbReference type="KEGG" id="hpel:HZS54_12660"/>
<protein>
    <submittedName>
        <fullName evidence="1">Uncharacterized protein</fullName>
    </submittedName>
</protein>
<organism evidence="1 2">
    <name type="scientific">Halosimplex pelagicum</name>
    <dbReference type="NCBI Taxonomy" id="869886"/>
    <lineage>
        <taxon>Archaea</taxon>
        <taxon>Methanobacteriati</taxon>
        <taxon>Methanobacteriota</taxon>
        <taxon>Stenosarchaea group</taxon>
        <taxon>Halobacteria</taxon>
        <taxon>Halobacteriales</taxon>
        <taxon>Haloarculaceae</taxon>
        <taxon>Halosimplex</taxon>
    </lineage>
</organism>
<reference evidence="1 2" key="1">
    <citation type="submission" date="2020-07" db="EMBL/GenBank/DDBJ databases">
        <title>Halosimplex litoreum sp. nov. and Halosimplex rubrum sp. nov., isolated from different salt environments.</title>
        <authorList>
            <person name="Cui H."/>
        </authorList>
    </citation>
    <scope>NUCLEOTIDE SEQUENCE [LARGE SCALE GENOMIC DNA]</scope>
    <source>
        <strain evidence="1 2">R2</strain>
    </source>
</reference>
<accession>A0A7D5TH29</accession>
<sequence>MDVGDPVLDTNDDDPDLAIVVHCPDAPIAEWTVTVEGEERTVAADNPTYPADDPAVVVAFVESGLNSHWPEWTETDPAELHEGAQANDVTLYTFPASRLTVLDDEAVVARLEAGTVDMSALRARLADAEWQVDMDGSVLVAEKMCEQYRIHPTGDIDGEGEIRDPLENIVQQYTD</sequence>
<dbReference type="GeneID" id="56083455"/>
<keyword evidence="2" id="KW-1185">Reference proteome</keyword>
<dbReference type="OrthoDB" id="334117at2157"/>
<dbReference type="RefSeq" id="WP_179922884.1">
    <property type="nucleotide sequence ID" value="NZ_CP058909.1"/>
</dbReference>
<evidence type="ECO:0000313" key="1">
    <source>
        <dbReference type="EMBL" id="QLH82416.1"/>
    </source>
</evidence>